<evidence type="ECO:0000256" key="2">
    <source>
        <dbReference type="SAM" id="Phobius"/>
    </source>
</evidence>
<dbReference type="AlphaFoldDB" id="A0A1W2C7K7"/>
<name>A0A1W2C7K7_9MICO</name>
<proteinExistence type="predicted"/>
<feature type="transmembrane region" description="Helical" evidence="2">
    <location>
        <begin position="87"/>
        <end position="106"/>
    </location>
</feature>
<keyword evidence="2" id="KW-1133">Transmembrane helix</keyword>
<feature type="compositionally biased region" description="Basic and acidic residues" evidence="1">
    <location>
        <begin position="8"/>
        <end position="20"/>
    </location>
</feature>
<feature type="transmembrane region" description="Helical" evidence="2">
    <location>
        <begin position="312"/>
        <end position="331"/>
    </location>
</feature>
<feature type="transmembrane region" description="Helical" evidence="2">
    <location>
        <begin position="288"/>
        <end position="306"/>
    </location>
</feature>
<feature type="region of interest" description="Disordered" evidence="1">
    <location>
        <begin position="1"/>
        <end position="22"/>
    </location>
</feature>
<feature type="transmembrane region" description="Helical" evidence="2">
    <location>
        <begin position="351"/>
        <end position="368"/>
    </location>
</feature>
<evidence type="ECO:0000313" key="3">
    <source>
        <dbReference type="EMBL" id="SMC81189.1"/>
    </source>
</evidence>
<dbReference type="Proteomes" id="UP000192634">
    <property type="component" value="Unassembled WGS sequence"/>
</dbReference>
<sequence>MNNPPRNTPRDEPTPHESSDRPAPWVLDLGLEVASGRRPWLQPLAGAALLFGTPFLIKMIGGADLAAAEKAPELAAFIDQLTGFVTAFSWVLAGISLVLGVGYWFICRHAYAAWCSLPEEEREELARQRVEALSRALARLGGIDPAGLPITSEDLEQLGDRHRLLLEDLRVRSSQTATQICAGARARTDDLVMAGRLHRALSKDTIVRPPHAASSATDPRVLALVELDTEIQAEAAAIGESLDTGHCNCDQDTHERLIRAGDLAHARLHGIDPEDPRAQSAARPRSRWISRVIWTGVALAIAALPIGMLTAIPSVTISALGLTLTGAGFLVENRRVGGRAATPGDRLRSRLFVITWLLVVACAAAALLA</sequence>
<feature type="transmembrane region" description="Helical" evidence="2">
    <location>
        <begin position="44"/>
        <end position="67"/>
    </location>
</feature>
<dbReference type="RefSeq" id="WP_143445579.1">
    <property type="nucleotide sequence ID" value="NZ_FWXN01000010.1"/>
</dbReference>
<evidence type="ECO:0000313" key="4">
    <source>
        <dbReference type="Proteomes" id="UP000192634"/>
    </source>
</evidence>
<gene>
    <name evidence="3" type="ORF">SAMN06296429_110101</name>
</gene>
<dbReference type="EMBL" id="FWXN01000010">
    <property type="protein sequence ID" value="SMC81189.1"/>
    <property type="molecule type" value="Genomic_DNA"/>
</dbReference>
<protein>
    <submittedName>
        <fullName evidence="3">Uncharacterized protein</fullName>
    </submittedName>
</protein>
<keyword evidence="2" id="KW-0472">Membrane</keyword>
<accession>A0A1W2C7K7</accession>
<organism evidence="3 4">
    <name type="scientific">Janibacter indicus</name>
    <dbReference type="NCBI Taxonomy" id="857417"/>
    <lineage>
        <taxon>Bacteria</taxon>
        <taxon>Bacillati</taxon>
        <taxon>Actinomycetota</taxon>
        <taxon>Actinomycetes</taxon>
        <taxon>Micrococcales</taxon>
        <taxon>Intrasporangiaceae</taxon>
        <taxon>Janibacter</taxon>
    </lineage>
</organism>
<evidence type="ECO:0000256" key="1">
    <source>
        <dbReference type="SAM" id="MobiDB-lite"/>
    </source>
</evidence>
<keyword evidence="2" id="KW-0812">Transmembrane</keyword>
<reference evidence="3 4" key="1">
    <citation type="submission" date="2017-04" db="EMBL/GenBank/DDBJ databases">
        <authorList>
            <person name="Afonso C.L."/>
            <person name="Miller P.J."/>
            <person name="Scott M.A."/>
            <person name="Spackman E."/>
            <person name="Goraichik I."/>
            <person name="Dimitrov K.M."/>
            <person name="Suarez D.L."/>
            <person name="Swayne D.E."/>
        </authorList>
    </citation>
    <scope>NUCLEOTIDE SEQUENCE [LARGE SCALE GENOMIC DNA]</scope>
    <source>
        <strain evidence="3 4">CGMCC 1.12511</strain>
    </source>
</reference>